<gene>
    <name evidence="1" type="ORF">WQ57_20635</name>
</gene>
<protein>
    <submittedName>
        <fullName evidence="1">Hydrolase</fullName>
    </submittedName>
</protein>
<sequence>MAESRKTYYIDVASGEISQSRTASTWNFQIQANDEEITRLREEFDCSHSSGVENFLRAHVPFLEYHHDRQNDEQDASLKRIYAMIHQLGDQEAKKHIESMGILPSK</sequence>
<dbReference type="RefSeq" id="WP_046525641.1">
    <property type="nucleotide sequence ID" value="NZ_LAYY01000037.1"/>
</dbReference>
<accession>A0A0M2SUC7</accession>
<dbReference type="OrthoDB" id="2706506at2"/>
<dbReference type="GO" id="GO:0016787">
    <property type="term" value="F:hydrolase activity"/>
    <property type="evidence" value="ECO:0007669"/>
    <property type="project" value="UniProtKB-KW"/>
</dbReference>
<organism evidence="1 2">
    <name type="scientific">Mesobacillus campisalis</name>
    <dbReference type="NCBI Taxonomy" id="1408103"/>
    <lineage>
        <taxon>Bacteria</taxon>
        <taxon>Bacillati</taxon>
        <taxon>Bacillota</taxon>
        <taxon>Bacilli</taxon>
        <taxon>Bacillales</taxon>
        <taxon>Bacillaceae</taxon>
        <taxon>Mesobacillus</taxon>
    </lineage>
</organism>
<comment type="caution">
    <text evidence="1">The sequence shown here is derived from an EMBL/GenBank/DDBJ whole genome shotgun (WGS) entry which is preliminary data.</text>
</comment>
<dbReference type="EMBL" id="LAYY01000037">
    <property type="protein sequence ID" value="KKK36220.1"/>
    <property type="molecule type" value="Genomic_DNA"/>
</dbReference>
<dbReference type="Proteomes" id="UP000034166">
    <property type="component" value="Unassembled WGS sequence"/>
</dbReference>
<keyword evidence="1" id="KW-0378">Hydrolase</keyword>
<name>A0A0M2SUC7_9BACI</name>
<dbReference type="PATRIC" id="fig|1408103.3.peg.4544"/>
<dbReference type="AlphaFoldDB" id="A0A0M2SUC7"/>
<reference evidence="1 2" key="1">
    <citation type="submission" date="2015-04" db="EMBL/GenBank/DDBJ databases">
        <title>Taxonomic description and genome sequence of Bacillus campisalis sp. nov., a novel member of the genus Bacillus isolated from solar saltern.</title>
        <authorList>
            <person name="Mathan Kumar R."/>
            <person name="Kaur G."/>
            <person name="Kumar A."/>
            <person name="Singh N.K."/>
            <person name="Kaur N."/>
            <person name="Kumar N."/>
            <person name="Mayilraj S."/>
        </authorList>
    </citation>
    <scope>NUCLEOTIDE SEQUENCE [LARGE SCALE GENOMIC DNA]</scope>
    <source>
        <strain evidence="1 2">SA2-6</strain>
    </source>
</reference>
<evidence type="ECO:0000313" key="1">
    <source>
        <dbReference type="EMBL" id="KKK36220.1"/>
    </source>
</evidence>
<keyword evidence="2" id="KW-1185">Reference proteome</keyword>
<proteinExistence type="predicted"/>
<evidence type="ECO:0000313" key="2">
    <source>
        <dbReference type="Proteomes" id="UP000034166"/>
    </source>
</evidence>